<comment type="similarity">
    <text evidence="1">Belongs to the isochorismatase family.</text>
</comment>
<dbReference type="OrthoDB" id="269496at2759"/>
<protein>
    <recommendedName>
        <fullName evidence="2">Isochorismatase-like domain-containing protein</fullName>
    </recommendedName>
</protein>
<dbReference type="EMBL" id="JANBUL010000004">
    <property type="protein sequence ID" value="KAJ2786062.1"/>
    <property type="molecule type" value="Genomic_DNA"/>
</dbReference>
<keyword evidence="4" id="KW-1185">Reference proteome</keyword>
<dbReference type="Gene3D" id="3.40.50.850">
    <property type="entry name" value="Isochorismatase-like"/>
    <property type="match status" value="1"/>
</dbReference>
<organism evidence="3 4">
    <name type="scientific">Coemansia javaensis</name>
    <dbReference type="NCBI Taxonomy" id="2761396"/>
    <lineage>
        <taxon>Eukaryota</taxon>
        <taxon>Fungi</taxon>
        <taxon>Fungi incertae sedis</taxon>
        <taxon>Zoopagomycota</taxon>
        <taxon>Kickxellomycotina</taxon>
        <taxon>Kickxellomycetes</taxon>
        <taxon>Kickxellales</taxon>
        <taxon>Kickxellaceae</taxon>
        <taxon>Coemansia</taxon>
    </lineage>
</organism>
<evidence type="ECO:0000313" key="3">
    <source>
        <dbReference type="EMBL" id="KAJ2786062.1"/>
    </source>
</evidence>
<gene>
    <name evidence="3" type="ORF">H4R18_000094</name>
</gene>
<dbReference type="Proteomes" id="UP001140217">
    <property type="component" value="Unassembled WGS sequence"/>
</dbReference>
<dbReference type="InterPro" id="IPR036380">
    <property type="entry name" value="Isochorismatase-like_sf"/>
</dbReference>
<evidence type="ECO:0000313" key="4">
    <source>
        <dbReference type="Proteomes" id="UP001140217"/>
    </source>
</evidence>
<dbReference type="PANTHER" id="PTHR14119:SF3">
    <property type="entry name" value="ISOCHORISMATASE DOMAIN-CONTAINING PROTEIN 2"/>
    <property type="match status" value="1"/>
</dbReference>
<dbReference type="InterPro" id="IPR050993">
    <property type="entry name" value="Isochorismatase_domain"/>
</dbReference>
<evidence type="ECO:0000259" key="2">
    <source>
        <dbReference type="Pfam" id="PF00857"/>
    </source>
</evidence>
<dbReference type="SUPFAM" id="SSF52499">
    <property type="entry name" value="Isochorismatase-like hydrolases"/>
    <property type="match status" value="1"/>
</dbReference>
<dbReference type="PANTHER" id="PTHR14119">
    <property type="entry name" value="HYDROLASE"/>
    <property type="match status" value="1"/>
</dbReference>
<dbReference type="InterPro" id="IPR000868">
    <property type="entry name" value="Isochorismatase-like_dom"/>
</dbReference>
<proteinExistence type="inferred from homology"/>
<accession>A0A9W8HIZ1</accession>
<dbReference type="AlphaFoldDB" id="A0A9W8HIZ1"/>
<comment type="caution">
    <text evidence="3">The sequence shown here is derived from an EMBL/GenBank/DDBJ whole genome shotgun (WGS) entry which is preliminary data.</text>
</comment>
<sequence>MASRVAAAVTGRGRGLGLIQARSTVFFLCDIQEKFRDKIHAFESMVQVAQKMSRVSKTMEIPLVVTEQYPKGLGHTADEIDIGHAALVESKTKFSMVTDGVAQMLRDTGARSVVLYGAESHVCVLQTCLELLDAQYDVHVLADGVSSINAPEIDIALGRMGRAGAHITSSESIILQLVGDSAAPHFKAISALVKEYQAAARQNKLLFRD</sequence>
<reference evidence="3" key="1">
    <citation type="submission" date="2022-07" db="EMBL/GenBank/DDBJ databases">
        <title>Phylogenomic reconstructions and comparative analyses of Kickxellomycotina fungi.</title>
        <authorList>
            <person name="Reynolds N.K."/>
            <person name="Stajich J.E."/>
            <person name="Barry K."/>
            <person name="Grigoriev I.V."/>
            <person name="Crous P."/>
            <person name="Smith M.E."/>
        </authorList>
    </citation>
    <scope>NUCLEOTIDE SEQUENCE</scope>
    <source>
        <strain evidence="3">NBRC 105414</strain>
    </source>
</reference>
<feature type="domain" description="Isochorismatase-like" evidence="2">
    <location>
        <begin position="24"/>
        <end position="171"/>
    </location>
</feature>
<dbReference type="Pfam" id="PF00857">
    <property type="entry name" value="Isochorismatase"/>
    <property type="match status" value="1"/>
</dbReference>
<name>A0A9W8HIZ1_9FUNG</name>
<evidence type="ECO:0000256" key="1">
    <source>
        <dbReference type="ARBA" id="ARBA00006336"/>
    </source>
</evidence>